<reference evidence="1" key="1">
    <citation type="submission" date="2016-04" db="EMBL/GenBank/DDBJ databases">
        <authorList>
            <person name="Evans L.H."/>
            <person name="Alamgir A."/>
            <person name="Owens N."/>
            <person name="Weber N.D."/>
            <person name="Virtaneva K."/>
            <person name="Barbian K."/>
            <person name="Babar A."/>
            <person name="Rosenke K."/>
        </authorList>
    </citation>
    <scope>NUCLEOTIDE SEQUENCE</scope>
    <source>
        <strain evidence="1">92-2</strain>
    </source>
</reference>
<protein>
    <submittedName>
        <fullName evidence="1">Uncharacterized protein</fullName>
    </submittedName>
</protein>
<organism evidence="1">
    <name type="scientific">uncultured Desulfovibrio sp</name>
    <dbReference type="NCBI Taxonomy" id="167968"/>
    <lineage>
        <taxon>Bacteria</taxon>
        <taxon>Pseudomonadati</taxon>
        <taxon>Thermodesulfobacteriota</taxon>
        <taxon>Desulfovibrionia</taxon>
        <taxon>Desulfovibrionales</taxon>
        <taxon>Desulfovibrionaceae</taxon>
        <taxon>Desulfovibrio</taxon>
        <taxon>environmental samples</taxon>
    </lineage>
</organism>
<accession>A0A212KEE5</accession>
<gene>
    <name evidence="1" type="ORF">KM92DES2_12845</name>
</gene>
<name>A0A212KEE5_9BACT</name>
<dbReference type="RefSeq" id="WP_296936934.1">
    <property type="nucleotide sequence ID" value="NZ_LT598928.1"/>
</dbReference>
<dbReference type="EMBL" id="FLUP01000001">
    <property type="protein sequence ID" value="SBW09988.1"/>
    <property type="molecule type" value="Genomic_DNA"/>
</dbReference>
<evidence type="ECO:0000313" key="1">
    <source>
        <dbReference type="EMBL" id="SBW09988.1"/>
    </source>
</evidence>
<dbReference type="AlphaFoldDB" id="A0A212KEE5"/>
<proteinExistence type="predicted"/>
<sequence length="69" mass="7975">MYDFTPHRANQPASDKQLCYAYDLAERQGLDAEALCSINFHKEYSDMTANEASQLIDLLKQRIDPSYMQ</sequence>